<dbReference type="Proteomes" id="UP000535276">
    <property type="component" value="Unassembled WGS sequence"/>
</dbReference>
<dbReference type="EMBL" id="JACBZV010000016">
    <property type="protein sequence ID" value="NYJ15087.1"/>
    <property type="molecule type" value="Genomic_DNA"/>
</dbReference>
<reference evidence="1 2" key="1">
    <citation type="submission" date="2020-07" db="EMBL/GenBank/DDBJ databases">
        <title>Genomic Encyclopedia of Type Strains, Phase IV (KMG-V): Genome sequencing to study the core and pangenomes of soil and plant-associated prokaryotes.</title>
        <authorList>
            <person name="Whitman W."/>
        </authorList>
    </citation>
    <scope>NUCLEOTIDE SEQUENCE [LARGE SCALE GENOMIC DNA]</scope>
    <source>
        <strain evidence="1 2">SEMIA 4052</strain>
    </source>
</reference>
<organism evidence="1 2">
    <name type="scientific">Rhizobium leguminosarum</name>
    <dbReference type="NCBI Taxonomy" id="384"/>
    <lineage>
        <taxon>Bacteria</taxon>
        <taxon>Pseudomonadati</taxon>
        <taxon>Pseudomonadota</taxon>
        <taxon>Alphaproteobacteria</taxon>
        <taxon>Hyphomicrobiales</taxon>
        <taxon>Rhizobiaceae</taxon>
        <taxon>Rhizobium/Agrobacterium group</taxon>
        <taxon>Rhizobium</taxon>
    </lineage>
</organism>
<sequence length="111" mass="11922">MIGQEGAAGAAGIPIRAEHEMIDQKLAAAVKEIGERLLSLGRVEDVILIDLHPGQRQPFGVDAVAQLRRLLFLQQQGTAGFDPLLTGHNLILHGMRPPPALPASRPLLLLD</sequence>
<evidence type="ECO:0000313" key="2">
    <source>
        <dbReference type="Proteomes" id="UP000535276"/>
    </source>
</evidence>
<proteinExistence type="predicted"/>
<dbReference type="AlphaFoldDB" id="A0A7Z0E4S3"/>
<comment type="caution">
    <text evidence="1">The sequence shown here is derived from an EMBL/GenBank/DDBJ whole genome shotgun (WGS) entry which is preliminary data.</text>
</comment>
<accession>A0A7Z0E4S3</accession>
<evidence type="ECO:0000313" key="1">
    <source>
        <dbReference type="EMBL" id="NYJ15087.1"/>
    </source>
</evidence>
<name>A0A7Z0E4S3_RHILE</name>
<gene>
    <name evidence="1" type="ORF">GGI64_006192</name>
</gene>
<protein>
    <submittedName>
        <fullName evidence="1">Uncharacterized protein</fullName>
    </submittedName>
</protein>